<evidence type="ECO:0000256" key="6">
    <source>
        <dbReference type="ARBA" id="ARBA00048151"/>
    </source>
</evidence>
<evidence type="ECO:0000256" key="4">
    <source>
        <dbReference type="ARBA" id="ARBA00023004"/>
    </source>
</evidence>
<evidence type="ECO:0000256" key="2">
    <source>
        <dbReference type="ARBA" id="ARBA00012079"/>
    </source>
</evidence>
<dbReference type="InterPro" id="IPR017900">
    <property type="entry name" value="4Fe4S_Fe_S_CS"/>
</dbReference>
<proteinExistence type="inferred from homology"/>
<dbReference type="InterPro" id="IPR013785">
    <property type="entry name" value="Aldolase_TIM"/>
</dbReference>
<dbReference type="PROSITE" id="PS51379">
    <property type="entry name" value="4FE4S_FER_2"/>
    <property type="match status" value="2"/>
</dbReference>
<dbReference type="PANTHER" id="PTHR43819">
    <property type="entry name" value="ARCHAEAL-TYPE GLUTAMATE SYNTHASE [NADPH]"/>
    <property type="match status" value="1"/>
</dbReference>
<name>A0A1F5VIB3_9BACT</name>
<sequence length="481" mass="54064">MHYRRYHIDATPTELPTTRIARFLIMRDKERCLNCGRCAMHCIYHVHERDVADLRRLGEPDSYLCKNCFACIQNCPQHALTMLNNPAFLLLGNEYWKPQMVATLWGEAETGKIPVLGAGYRGPFRGYGFDEIWTDMSEIVRPTRDGIHGREYISTTVEIGSKPSWIKDFSALPECAFQEIPVPVLFDANPVGLNSNSITYLIVKAAHELGTLAAIDIERCDEKLLPFFQSLVLRIPLTAIEAIDEHFLRHARFVELTISGMLSIEAIIPAIGAIKRNNKCAVIILPLRDSSVAGETLHELMQAGVDVFKLEADECGRINGGFITDAIREVHRKLVNERCRDEVTLLVQGGIGAAEHVPKALICGADAVILDRSLLVAAGCRVCSECKLDECPAELGTLVPAVGVNRIKNMTCAWRDQLLEILSAMGIRDVRRLRGEVGRAMFYEDIEKESYEINLRYSNYFKYIGQAQKQRDTKTQKQPNK</sequence>
<dbReference type="SUPFAM" id="SSF54862">
    <property type="entry name" value="4Fe-4S ferredoxins"/>
    <property type="match status" value="1"/>
</dbReference>
<dbReference type="GO" id="GO:0006537">
    <property type="term" value="P:glutamate biosynthetic process"/>
    <property type="evidence" value="ECO:0007669"/>
    <property type="project" value="InterPro"/>
</dbReference>
<dbReference type="Pfam" id="PF01645">
    <property type="entry name" value="Glu_synthase"/>
    <property type="match status" value="1"/>
</dbReference>
<dbReference type="PANTHER" id="PTHR43819:SF1">
    <property type="entry name" value="ARCHAEAL-TYPE GLUTAMATE SYNTHASE [NADPH]"/>
    <property type="match status" value="1"/>
</dbReference>
<evidence type="ECO:0000313" key="9">
    <source>
        <dbReference type="Proteomes" id="UP000178943"/>
    </source>
</evidence>
<evidence type="ECO:0000313" key="8">
    <source>
        <dbReference type="EMBL" id="OGF63207.1"/>
    </source>
</evidence>
<comment type="similarity">
    <text evidence="1">Belongs to the glutamate synthase family.</text>
</comment>
<comment type="catalytic activity">
    <reaction evidence="6">
        <text>2 L-glutamate + NADP(+) = L-glutamine + 2-oxoglutarate + NADPH + H(+)</text>
        <dbReference type="Rhea" id="RHEA:15501"/>
        <dbReference type="ChEBI" id="CHEBI:15378"/>
        <dbReference type="ChEBI" id="CHEBI:16810"/>
        <dbReference type="ChEBI" id="CHEBI:29985"/>
        <dbReference type="ChEBI" id="CHEBI:57783"/>
        <dbReference type="ChEBI" id="CHEBI:58349"/>
        <dbReference type="ChEBI" id="CHEBI:58359"/>
        <dbReference type="EC" id="1.4.1.13"/>
    </reaction>
</comment>
<dbReference type="AlphaFoldDB" id="A0A1F5VIB3"/>
<evidence type="ECO:0000259" key="7">
    <source>
        <dbReference type="PROSITE" id="PS51379"/>
    </source>
</evidence>
<dbReference type="Pfam" id="PF13237">
    <property type="entry name" value="Fer4_10"/>
    <property type="match status" value="1"/>
</dbReference>
<feature type="domain" description="4Fe-4S ferredoxin-type" evidence="7">
    <location>
        <begin position="56"/>
        <end position="85"/>
    </location>
</feature>
<organism evidence="8 9">
    <name type="scientific">Candidatus Fischerbacteria bacterium RBG_13_37_8</name>
    <dbReference type="NCBI Taxonomy" id="1817863"/>
    <lineage>
        <taxon>Bacteria</taxon>
        <taxon>Candidatus Fischeribacteriota</taxon>
    </lineage>
</organism>
<dbReference type="EC" id="1.4.1.13" evidence="2"/>
<feature type="domain" description="4Fe-4S ferredoxin-type" evidence="7">
    <location>
        <begin position="23"/>
        <end position="52"/>
    </location>
</feature>
<evidence type="ECO:0000256" key="1">
    <source>
        <dbReference type="ARBA" id="ARBA00009716"/>
    </source>
</evidence>
<dbReference type="Gene3D" id="3.20.20.70">
    <property type="entry name" value="Aldolase class I"/>
    <property type="match status" value="1"/>
</dbReference>
<dbReference type="STRING" id="1817863.A2Y62_07455"/>
<dbReference type="InterPro" id="IPR002932">
    <property type="entry name" value="Glu_synthdom"/>
</dbReference>
<keyword evidence="5" id="KW-0411">Iron-sulfur</keyword>
<dbReference type="GO" id="GO:0004355">
    <property type="term" value="F:glutamate synthase (NADPH) activity"/>
    <property type="evidence" value="ECO:0007669"/>
    <property type="project" value="UniProtKB-EC"/>
</dbReference>
<dbReference type="GO" id="GO:0046872">
    <property type="term" value="F:metal ion binding"/>
    <property type="evidence" value="ECO:0007669"/>
    <property type="project" value="UniProtKB-KW"/>
</dbReference>
<accession>A0A1F5VIB3</accession>
<dbReference type="SUPFAM" id="SSF51395">
    <property type="entry name" value="FMN-linked oxidoreductases"/>
    <property type="match status" value="1"/>
</dbReference>
<reference evidence="8 9" key="1">
    <citation type="journal article" date="2016" name="Nat. Commun.">
        <title>Thousands of microbial genomes shed light on interconnected biogeochemical processes in an aquifer system.</title>
        <authorList>
            <person name="Anantharaman K."/>
            <person name="Brown C.T."/>
            <person name="Hug L.A."/>
            <person name="Sharon I."/>
            <person name="Castelle C.J."/>
            <person name="Probst A.J."/>
            <person name="Thomas B.C."/>
            <person name="Singh A."/>
            <person name="Wilkins M.J."/>
            <person name="Karaoz U."/>
            <person name="Brodie E.L."/>
            <person name="Williams K.H."/>
            <person name="Hubbard S.S."/>
            <person name="Banfield J.F."/>
        </authorList>
    </citation>
    <scope>NUCLEOTIDE SEQUENCE [LARGE SCALE GENOMIC DNA]</scope>
</reference>
<protein>
    <recommendedName>
        <fullName evidence="2">glutamate synthase (NADPH)</fullName>
        <ecNumber evidence="2">1.4.1.13</ecNumber>
    </recommendedName>
</protein>
<dbReference type="EMBL" id="MFGW01000167">
    <property type="protein sequence ID" value="OGF63207.1"/>
    <property type="molecule type" value="Genomic_DNA"/>
</dbReference>
<evidence type="ECO:0000256" key="5">
    <source>
        <dbReference type="ARBA" id="ARBA00023014"/>
    </source>
</evidence>
<keyword evidence="3" id="KW-0479">Metal-binding</keyword>
<dbReference type="Proteomes" id="UP000178943">
    <property type="component" value="Unassembled WGS sequence"/>
</dbReference>
<evidence type="ECO:0000256" key="3">
    <source>
        <dbReference type="ARBA" id="ARBA00022723"/>
    </source>
</evidence>
<dbReference type="GO" id="GO:0051536">
    <property type="term" value="F:iron-sulfur cluster binding"/>
    <property type="evidence" value="ECO:0007669"/>
    <property type="project" value="UniProtKB-KW"/>
</dbReference>
<dbReference type="PROSITE" id="PS00198">
    <property type="entry name" value="4FE4S_FER_1"/>
    <property type="match status" value="1"/>
</dbReference>
<gene>
    <name evidence="8" type="ORF">A2Y62_07455</name>
</gene>
<keyword evidence="4" id="KW-0408">Iron</keyword>
<dbReference type="Gene3D" id="3.30.70.20">
    <property type="match status" value="1"/>
</dbReference>
<comment type="caution">
    <text evidence="8">The sequence shown here is derived from an EMBL/GenBank/DDBJ whole genome shotgun (WGS) entry which is preliminary data.</text>
</comment>
<dbReference type="InterPro" id="IPR017896">
    <property type="entry name" value="4Fe4S_Fe-S-bd"/>
</dbReference>